<evidence type="ECO:0000256" key="2">
    <source>
        <dbReference type="ARBA" id="ARBA00022801"/>
    </source>
</evidence>
<evidence type="ECO:0000256" key="3">
    <source>
        <dbReference type="SAM" id="SignalP"/>
    </source>
</evidence>
<dbReference type="Pfam" id="PF00293">
    <property type="entry name" value="NUDIX"/>
    <property type="match status" value="1"/>
</dbReference>
<dbReference type="Gene3D" id="3.90.79.10">
    <property type="entry name" value="Nucleoside Triphosphate Pyrophosphohydrolase"/>
    <property type="match status" value="1"/>
</dbReference>
<reference evidence="5 6" key="1">
    <citation type="submission" date="2019-06" db="EMBL/GenBank/DDBJ databases">
        <authorList>
            <person name="Palmer J.M."/>
        </authorList>
    </citation>
    <scope>NUCLEOTIDE SEQUENCE [LARGE SCALE GENOMIC DNA]</scope>
    <source>
        <strain evidence="5 6">TWF191</strain>
    </source>
</reference>
<evidence type="ECO:0000313" key="6">
    <source>
        <dbReference type="Proteomes" id="UP000483672"/>
    </source>
</evidence>
<dbReference type="InterPro" id="IPR000086">
    <property type="entry name" value="NUDIX_hydrolase_dom"/>
</dbReference>
<organism evidence="5 6">
    <name type="scientific">Orbilia oligospora</name>
    <name type="common">Nematode-trapping fungus</name>
    <name type="synonym">Arthrobotrys oligospora</name>
    <dbReference type="NCBI Taxonomy" id="2813651"/>
    <lineage>
        <taxon>Eukaryota</taxon>
        <taxon>Fungi</taxon>
        <taxon>Dikarya</taxon>
        <taxon>Ascomycota</taxon>
        <taxon>Pezizomycotina</taxon>
        <taxon>Orbiliomycetes</taxon>
        <taxon>Orbiliales</taxon>
        <taxon>Orbiliaceae</taxon>
        <taxon>Orbilia</taxon>
    </lineage>
</organism>
<sequence length="552" mass="62048">MVAIQLLTSFLVALSAIAPKALCAILPHNPHTELDFGPIFDPLIFNDTSFESGSSVLDAIFNDPEIPFTETPADNIDLSGDTDHNHLEKRALKRYNYLKWKVTLTGYINSVNYVGERGNPVTFKVTSADVYVFDKIRKNAKDIIIKWRNPNGGQALPGCIYWMTNRRLYKFLAPGDRTEPNIYTDTVPTILEKKNQLYAWETYRAGKDYNRWNQFSARYQWFVGWGLPDTIRSGGARFNWAATGVQKMNGEIYVQSLGYPYRHTFYYAKISGQFQLKGYANFDVIFEFPAFKSWISRLTSSLRSDNNPDGYTLRHLEILSVVRFGSTKIGFLMLNAEVRDADDKISLPGTVLLRGPSVGILALLHPEGTPKNNLYVILVLQPRLAGATTSMAEIPAGMLDDHGSFAGAAAKEIEEEVGITISEDRLINLSELAIQFSPLLDKDQTKESIGLANAPPVSESPNQETQKQNLDGLFSSAGLLDEVITYHAFVHEIPEDELEQWKGRLTGLRDKGERITLKLVKFDDLWKATRDSKALCAWALWKGLEEAGRLPY</sequence>
<dbReference type="PROSITE" id="PS51462">
    <property type="entry name" value="NUDIX"/>
    <property type="match status" value="1"/>
</dbReference>
<dbReference type="PANTHER" id="PTHR11839:SF18">
    <property type="entry name" value="NUDIX HYDROLASE DOMAIN-CONTAINING PROTEIN"/>
    <property type="match status" value="1"/>
</dbReference>
<dbReference type="Proteomes" id="UP000483672">
    <property type="component" value="Unassembled WGS sequence"/>
</dbReference>
<protein>
    <recommendedName>
        <fullName evidence="4">Nudix hydrolase domain-containing protein</fullName>
    </recommendedName>
</protein>
<dbReference type="GO" id="GO:0019693">
    <property type="term" value="P:ribose phosphate metabolic process"/>
    <property type="evidence" value="ECO:0007669"/>
    <property type="project" value="TreeGrafter"/>
</dbReference>
<keyword evidence="3" id="KW-0732">Signal</keyword>
<dbReference type="InterPro" id="IPR015797">
    <property type="entry name" value="NUDIX_hydrolase-like_dom_sf"/>
</dbReference>
<proteinExistence type="predicted"/>
<keyword evidence="2" id="KW-0378">Hydrolase</keyword>
<comment type="caution">
    <text evidence="5">The sequence shown here is derived from an EMBL/GenBank/DDBJ whole genome shotgun (WGS) entry which is preliminary data.</text>
</comment>
<feature type="chain" id="PRO_5028892614" description="Nudix hydrolase domain-containing protein" evidence="3">
    <location>
        <begin position="24"/>
        <end position="552"/>
    </location>
</feature>
<evidence type="ECO:0000256" key="1">
    <source>
        <dbReference type="ARBA" id="ARBA00001946"/>
    </source>
</evidence>
<feature type="domain" description="Nudix hydrolase" evidence="4">
    <location>
        <begin position="353"/>
        <end position="542"/>
    </location>
</feature>
<name>A0A7C8V507_ORBOL</name>
<dbReference type="GO" id="GO:0080042">
    <property type="term" value="F:ADP-glucose pyrophosphohydrolase activity"/>
    <property type="evidence" value="ECO:0007669"/>
    <property type="project" value="TreeGrafter"/>
</dbReference>
<comment type="cofactor">
    <cofactor evidence="1">
        <name>Mg(2+)</name>
        <dbReference type="ChEBI" id="CHEBI:18420"/>
    </cofactor>
</comment>
<dbReference type="CDD" id="cd03424">
    <property type="entry name" value="NUDIX_ADPRase_Nudt5_UGPPase_Nudt14"/>
    <property type="match status" value="1"/>
</dbReference>
<gene>
    <name evidence="5" type="ORF">TWF191_010919</name>
</gene>
<accession>A0A7C8V507</accession>
<feature type="signal peptide" evidence="3">
    <location>
        <begin position="1"/>
        <end position="23"/>
    </location>
</feature>
<dbReference type="EMBL" id="WIPF01000009">
    <property type="protein sequence ID" value="KAF3230221.1"/>
    <property type="molecule type" value="Genomic_DNA"/>
</dbReference>
<evidence type="ECO:0000259" key="4">
    <source>
        <dbReference type="PROSITE" id="PS51462"/>
    </source>
</evidence>
<dbReference type="SUPFAM" id="SSF55811">
    <property type="entry name" value="Nudix"/>
    <property type="match status" value="1"/>
</dbReference>
<dbReference type="GO" id="GO:0080041">
    <property type="term" value="F:ADP-ribose pyrophosphohydrolase activity"/>
    <property type="evidence" value="ECO:0007669"/>
    <property type="project" value="TreeGrafter"/>
</dbReference>
<dbReference type="PANTHER" id="PTHR11839">
    <property type="entry name" value="UDP/ADP-SUGAR PYROPHOSPHATASE"/>
    <property type="match status" value="1"/>
</dbReference>
<dbReference type="GO" id="GO:0006753">
    <property type="term" value="P:nucleoside phosphate metabolic process"/>
    <property type="evidence" value="ECO:0007669"/>
    <property type="project" value="TreeGrafter"/>
</dbReference>
<dbReference type="AlphaFoldDB" id="A0A7C8V507"/>
<evidence type="ECO:0000313" key="5">
    <source>
        <dbReference type="EMBL" id="KAF3230221.1"/>
    </source>
</evidence>